<dbReference type="GO" id="GO:0000052">
    <property type="term" value="P:citrulline metabolic process"/>
    <property type="evidence" value="ECO:0007669"/>
    <property type="project" value="TreeGrafter"/>
</dbReference>
<comment type="similarity">
    <text evidence="1">Belongs to the DDAH family.</text>
</comment>
<dbReference type="GO" id="GO:0006525">
    <property type="term" value="P:arginine metabolic process"/>
    <property type="evidence" value="ECO:0007669"/>
    <property type="project" value="TreeGrafter"/>
</dbReference>
<dbReference type="AlphaFoldDB" id="A0AAN1XWK6"/>
<proteinExistence type="inferred from homology"/>
<dbReference type="KEGG" id="vab:WPS_09090"/>
<dbReference type="Proteomes" id="UP001317532">
    <property type="component" value="Chromosome"/>
</dbReference>
<evidence type="ECO:0008006" key="5">
    <source>
        <dbReference type="Google" id="ProtNLM"/>
    </source>
</evidence>
<dbReference type="GO" id="GO:0016403">
    <property type="term" value="F:dimethylargininase activity"/>
    <property type="evidence" value="ECO:0007669"/>
    <property type="project" value="TreeGrafter"/>
</dbReference>
<dbReference type="Gene3D" id="3.75.10.10">
    <property type="entry name" value="L-arginine/glycine Amidinotransferase, Chain A"/>
    <property type="match status" value="1"/>
</dbReference>
<evidence type="ECO:0000313" key="3">
    <source>
        <dbReference type="EMBL" id="BDE05633.1"/>
    </source>
</evidence>
<evidence type="ECO:0000256" key="1">
    <source>
        <dbReference type="ARBA" id="ARBA00008532"/>
    </source>
</evidence>
<reference evidence="3 4" key="1">
    <citation type="journal article" date="2022" name="ISME Commun">
        <title>Vulcanimicrobium alpinus gen. nov. sp. nov., the first cultivated representative of the candidate phylum 'Eremiobacterota', is a metabolically versatile aerobic anoxygenic phototroph.</title>
        <authorList>
            <person name="Yabe S."/>
            <person name="Muto K."/>
            <person name="Abe K."/>
            <person name="Yokota A."/>
            <person name="Staudigel H."/>
            <person name="Tebo B.M."/>
        </authorList>
    </citation>
    <scope>NUCLEOTIDE SEQUENCE [LARGE SCALE GENOMIC DNA]</scope>
    <source>
        <strain evidence="3 4">WC8-2</strain>
    </source>
</reference>
<name>A0AAN1XWK6_UNVUL</name>
<gene>
    <name evidence="3" type="ORF">WPS_09090</name>
</gene>
<accession>A0AAN1XWK6</accession>
<dbReference type="GO" id="GO:0016597">
    <property type="term" value="F:amino acid binding"/>
    <property type="evidence" value="ECO:0007669"/>
    <property type="project" value="TreeGrafter"/>
</dbReference>
<keyword evidence="4" id="KW-1185">Reference proteome</keyword>
<dbReference type="InterPro" id="IPR033199">
    <property type="entry name" value="DDAH-like"/>
</dbReference>
<protein>
    <recommendedName>
        <fullName evidence="5">Dimethylargininase</fullName>
    </recommendedName>
</protein>
<dbReference type="RefSeq" id="WP_317996660.1">
    <property type="nucleotide sequence ID" value="NZ_AP025523.1"/>
</dbReference>
<organism evidence="3 4">
    <name type="scientific">Vulcanimicrobium alpinum</name>
    <dbReference type="NCBI Taxonomy" id="3016050"/>
    <lineage>
        <taxon>Bacteria</taxon>
        <taxon>Bacillati</taxon>
        <taxon>Vulcanimicrobiota</taxon>
        <taxon>Vulcanimicrobiia</taxon>
        <taxon>Vulcanimicrobiales</taxon>
        <taxon>Vulcanimicrobiaceae</taxon>
        <taxon>Vulcanimicrobium</taxon>
    </lineage>
</organism>
<sequence length="300" mass="31683">MRSAEWGLPRLGGERKPVVTVKSFAPPFVSSDAGALTACLVLRPSAAVDRLAPIKGEPSPIADRAQEQHAILVGTLRDHKVGVHELVSHTGSPTESLVADCAIVLPQGAVIARPSQIERRGEVAEIERYLSQLGIPIAGRIEAPGVLDGTDVALGPGRVYVGVPLAGAGLRPRSNELGRRQLEAIAAQQGMTVVELAVANDVPRLRDVFAVVGSDLVLAAPDRVDLAQVTGVRVVALPRGEEFAAGVLPVGERRVIANLRFRESIAIMRRAKIAVDAIDLWEFGKAGFGPFSLALAVKRG</sequence>
<dbReference type="SUPFAM" id="SSF55909">
    <property type="entry name" value="Pentein"/>
    <property type="match status" value="1"/>
</dbReference>
<evidence type="ECO:0000256" key="2">
    <source>
        <dbReference type="ARBA" id="ARBA00022801"/>
    </source>
</evidence>
<dbReference type="EMBL" id="AP025523">
    <property type="protein sequence ID" value="BDE05633.1"/>
    <property type="molecule type" value="Genomic_DNA"/>
</dbReference>
<dbReference type="PANTHER" id="PTHR12737">
    <property type="entry name" value="DIMETHYLARGININE DIMETHYLAMINOHYDROLASE"/>
    <property type="match status" value="1"/>
</dbReference>
<evidence type="ECO:0000313" key="4">
    <source>
        <dbReference type="Proteomes" id="UP001317532"/>
    </source>
</evidence>
<dbReference type="GO" id="GO:0045429">
    <property type="term" value="P:positive regulation of nitric oxide biosynthetic process"/>
    <property type="evidence" value="ECO:0007669"/>
    <property type="project" value="TreeGrafter"/>
</dbReference>
<keyword evidence="2" id="KW-0378">Hydrolase</keyword>
<dbReference type="PANTHER" id="PTHR12737:SF9">
    <property type="entry name" value="DIMETHYLARGININASE"/>
    <property type="match status" value="1"/>
</dbReference>